<feature type="compositionally biased region" description="Basic and acidic residues" evidence="6">
    <location>
        <begin position="1"/>
        <end position="21"/>
    </location>
</feature>
<feature type="repeat" description="WD" evidence="5">
    <location>
        <begin position="253"/>
        <end position="299"/>
    </location>
</feature>
<dbReference type="InterPro" id="IPR020472">
    <property type="entry name" value="WD40_PAC1"/>
</dbReference>
<keyword evidence="4" id="KW-0539">Nucleus</keyword>
<dbReference type="InterPro" id="IPR015943">
    <property type="entry name" value="WD40/YVTN_repeat-like_dom_sf"/>
</dbReference>
<evidence type="ECO:0000256" key="1">
    <source>
        <dbReference type="ARBA" id="ARBA00004604"/>
    </source>
</evidence>
<dbReference type="SUPFAM" id="SSF50978">
    <property type="entry name" value="WD40 repeat-like"/>
    <property type="match status" value="1"/>
</dbReference>
<dbReference type="EMBL" id="JADGJH010002092">
    <property type="protein sequence ID" value="KAJ3103707.1"/>
    <property type="molecule type" value="Genomic_DNA"/>
</dbReference>
<feature type="repeat" description="WD" evidence="5">
    <location>
        <begin position="512"/>
        <end position="545"/>
    </location>
</feature>
<evidence type="ECO:0000313" key="9">
    <source>
        <dbReference type="Proteomes" id="UP001211907"/>
    </source>
</evidence>
<evidence type="ECO:0000256" key="6">
    <source>
        <dbReference type="SAM" id="MobiDB-lite"/>
    </source>
</evidence>
<feature type="repeat" description="WD" evidence="5">
    <location>
        <begin position="168"/>
        <end position="209"/>
    </location>
</feature>
<proteinExistence type="predicted"/>
<dbReference type="InterPro" id="IPR001680">
    <property type="entry name" value="WD40_rpt"/>
</dbReference>
<feature type="domain" description="NLE" evidence="7">
    <location>
        <begin position="58"/>
        <end position="107"/>
    </location>
</feature>
<dbReference type="PANTHER" id="PTHR19848">
    <property type="entry name" value="WD40 REPEAT PROTEIN"/>
    <property type="match status" value="1"/>
</dbReference>
<dbReference type="InterPro" id="IPR036322">
    <property type="entry name" value="WD40_repeat_dom_sf"/>
</dbReference>
<dbReference type="PROSITE" id="PS50294">
    <property type="entry name" value="WD_REPEATS_REGION"/>
    <property type="match status" value="7"/>
</dbReference>
<dbReference type="Proteomes" id="UP001211907">
    <property type="component" value="Unassembled WGS sequence"/>
</dbReference>
<dbReference type="SMART" id="SM00320">
    <property type="entry name" value="WD40"/>
    <property type="match status" value="8"/>
</dbReference>
<keyword evidence="9" id="KW-1185">Reference proteome</keyword>
<comment type="subcellular location">
    <subcellularLocation>
        <location evidence="1">Nucleus</location>
        <location evidence="1">Nucleolus</location>
    </subcellularLocation>
</comment>
<feature type="repeat" description="WD" evidence="5">
    <location>
        <begin position="210"/>
        <end position="251"/>
    </location>
</feature>
<evidence type="ECO:0000256" key="5">
    <source>
        <dbReference type="PROSITE-ProRule" id="PRU00221"/>
    </source>
</evidence>
<dbReference type="InterPro" id="IPR001632">
    <property type="entry name" value="WD40_G-protein_beta-like"/>
</dbReference>
<comment type="caution">
    <text evidence="8">The sequence shown here is derived from an EMBL/GenBank/DDBJ whole genome shotgun (WGS) entry which is preliminary data.</text>
</comment>
<evidence type="ECO:0000256" key="4">
    <source>
        <dbReference type="ARBA" id="ARBA00023242"/>
    </source>
</evidence>
<evidence type="ECO:0000313" key="8">
    <source>
        <dbReference type="EMBL" id="KAJ3103707.1"/>
    </source>
</evidence>
<keyword evidence="3" id="KW-0677">Repeat</keyword>
<evidence type="ECO:0000256" key="3">
    <source>
        <dbReference type="ARBA" id="ARBA00022737"/>
    </source>
</evidence>
<dbReference type="PANTHER" id="PTHR19848:SF0">
    <property type="entry name" value="NOTCHLESS PROTEIN HOMOLOG 1"/>
    <property type="match status" value="1"/>
</dbReference>
<dbReference type="AlphaFoldDB" id="A0AAD5ST76"/>
<dbReference type="Gene3D" id="2.130.10.10">
    <property type="entry name" value="YVTN repeat-like/Quinoprotein amine dehydrogenase"/>
    <property type="match status" value="1"/>
</dbReference>
<evidence type="ECO:0000259" key="7">
    <source>
        <dbReference type="Pfam" id="PF08154"/>
    </source>
</evidence>
<dbReference type="PROSITE" id="PS00678">
    <property type="entry name" value="WD_REPEATS_1"/>
    <property type="match status" value="3"/>
</dbReference>
<dbReference type="PRINTS" id="PR00320">
    <property type="entry name" value="GPROTEINBRPT"/>
</dbReference>
<dbReference type="InterPro" id="IPR012972">
    <property type="entry name" value="NLE"/>
</dbReference>
<dbReference type="Pfam" id="PF08154">
    <property type="entry name" value="NLE"/>
    <property type="match status" value="1"/>
</dbReference>
<feature type="repeat" description="WD" evidence="5">
    <location>
        <begin position="300"/>
        <end position="340"/>
    </location>
</feature>
<feature type="region of interest" description="Disordered" evidence="6">
    <location>
        <begin position="1"/>
        <end position="28"/>
    </location>
</feature>
<protein>
    <recommendedName>
        <fullName evidence="7">NLE domain-containing protein</fullName>
    </recommendedName>
</protein>
<keyword evidence="2 5" id="KW-0853">WD repeat</keyword>
<dbReference type="Pfam" id="PF00400">
    <property type="entry name" value="WD40"/>
    <property type="match status" value="7"/>
</dbReference>
<dbReference type="InterPro" id="IPR019775">
    <property type="entry name" value="WD40_repeat_CS"/>
</dbReference>
<dbReference type="CDD" id="cd00200">
    <property type="entry name" value="WD40"/>
    <property type="match status" value="1"/>
</dbReference>
<dbReference type="GO" id="GO:0000027">
    <property type="term" value="P:ribosomal large subunit assembly"/>
    <property type="evidence" value="ECO:0007669"/>
    <property type="project" value="TreeGrafter"/>
</dbReference>
<name>A0AAD5ST76_9FUNG</name>
<sequence>MKHTRDEHKHDLHTQPREKEILPQQPGERYVKPKVAKAALSVALEERRTQLAGATVVAQLISDVDGTALGGRLALPAATTVGQLAELVNRLTATAATDAVPYAFYVDVTDSNGSDGLKDGKQESALASSLLDDVLVGRGVSAELGLVIRFRPQAVFRVRTVTRCAASLSGHTEAVLCVAFSADGTLLATGSGDTTVRVWDLDTSTPRHTLSGHTGWVQMLAFAPDSRVLASGSTDATVRLWDPRSGAALGPPLRGHTGLVSALAWEPLHRNKACARLASASKDATVRVWHAPSRALLFTLASHSAPVACLKWGAEGFIYSGSRDKSVRVWDADSGKLVRVLDGHAHWVNALALSTEFLCRTGAWSHDLSAKQAREMSQDEALQIATDRYNKYAAQSGPAGKERLASCSDDFTIFLWSPTEGKKPIARLTGHMQLVNHIAFSPDGRTLASASFDKSVKLWDGLSGKFIDTLRGHVGAVYQVAFSSDSRQVLSGSRDSTLKVWDLATRKLKMDLPGHADEVYSVDWSPGGDKVASGGKDRVVKIWRH</sequence>
<dbReference type="PROSITE" id="PS50082">
    <property type="entry name" value="WD_REPEATS_2"/>
    <property type="match status" value="7"/>
</dbReference>
<accession>A0AAD5ST76</accession>
<reference evidence="8" key="1">
    <citation type="submission" date="2020-05" db="EMBL/GenBank/DDBJ databases">
        <title>Phylogenomic resolution of chytrid fungi.</title>
        <authorList>
            <person name="Stajich J.E."/>
            <person name="Amses K."/>
            <person name="Simmons R."/>
            <person name="Seto K."/>
            <person name="Myers J."/>
            <person name="Bonds A."/>
            <person name="Quandt C.A."/>
            <person name="Barry K."/>
            <person name="Liu P."/>
            <person name="Grigoriev I."/>
            <person name="Longcore J.E."/>
            <person name="James T.Y."/>
        </authorList>
    </citation>
    <scope>NUCLEOTIDE SEQUENCE</scope>
    <source>
        <strain evidence="8">JEL0513</strain>
    </source>
</reference>
<feature type="repeat" description="WD" evidence="5">
    <location>
        <begin position="470"/>
        <end position="511"/>
    </location>
</feature>
<gene>
    <name evidence="8" type="ORF">HK100_004160</name>
</gene>
<feature type="repeat" description="WD" evidence="5">
    <location>
        <begin position="428"/>
        <end position="469"/>
    </location>
</feature>
<dbReference type="GO" id="GO:0005730">
    <property type="term" value="C:nucleolus"/>
    <property type="evidence" value="ECO:0007669"/>
    <property type="project" value="UniProtKB-SubCell"/>
</dbReference>
<dbReference type="PRINTS" id="PR00319">
    <property type="entry name" value="GPROTEINB"/>
</dbReference>
<evidence type="ECO:0000256" key="2">
    <source>
        <dbReference type="ARBA" id="ARBA00022574"/>
    </source>
</evidence>
<organism evidence="8 9">
    <name type="scientific">Physocladia obscura</name>
    <dbReference type="NCBI Taxonomy" id="109957"/>
    <lineage>
        <taxon>Eukaryota</taxon>
        <taxon>Fungi</taxon>
        <taxon>Fungi incertae sedis</taxon>
        <taxon>Chytridiomycota</taxon>
        <taxon>Chytridiomycota incertae sedis</taxon>
        <taxon>Chytridiomycetes</taxon>
        <taxon>Chytridiales</taxon>
        <taxon>Chytriomycetaceae</taxon>
        <taxon>Physocladia</taxon>
    </lineage>
</organism>